<keyword evidence="13" id="KW-1185">Reference proteome</keyword>
<dbReference type="SUPFAM" id="SSF53850">
    <property type="entry name" value="Periplasmic binding protein-like II"/>
    <property type="match status" value="1"/>
</dbReference>
<evidence type="ECO:0000256" key="9">
    <source>
        <dbReference type="SAM" id="MobiDB-lite"/>
    </source>
</evidence>
<evidence type="ECO:0000256" key="10">
    <source>
        <dbReference type="SAM" id="Phobius"/>
    </source>
</evidence>
<dbReference type="InterPro" id="IPR006059">
    <property type="entry name" value="SBP"/>
</dbReference>
<keyword evidence="5 10" id="KW-1133">Transmembrane helix</keyword>
<dbReference type="OrthoDB" id="2157235at2759"/>
<dbReference type="Proteomes" id="UP000193920">
    <property type="component" value="Unassembled WGS sequence"/>
</dbReference>
<dbReference type="GO" id="GO:0016020">
    <property type="term" value="C:membrane"/>
    <property type="evidence" value="ECO:0007669"/>
    <property type="project" value="UniProtKB-SubCell"/>
</dbReference>
<feature type="transmembrane region" description="Helical" evidence="10">
    <location>
        <begin position="475"/>
        <end position="493"/>
    </location>
</feature>
<keyword evidence="6 10" id="KW-0472">Membrane</keyword>
<feature type="transmembrane region" description="Helical" evidence="10">
    <location>
        <begin position="399"/>
        <end position="422"/>
    </location>
</feature>
<keyword evidence="3 10" id="KW-0812">Transmembrane</keyword>
<evidence type="ECO:0000256" key="6">
    <source>
        <dbReference type="ARBA" id="ARBA00023136"/>
    </source>
</evidence>
<keyword evidence="8" id="KW-0449">Lipoprotein</keyword>
<keyword evidence="4" id="KW-0732">Signal</keyword>
<evidence type="ECO:0000313" key="13">
    <source>
        <dbReference type="Proteomes" id="UP000193920"/>
    </source>
</evidence>
<evidence type="ECO:0000256" key="2">
    <source>
        <dbReference type="ARBA" id="ARBA00022475"/>
    </source>
</evidence>
<evidence type="ECO:0000256" key="3">
    <source>
        <dbReference type="ARBA" id="ARBA00022692"/>
    </source>
</evidence>
<evidence type="ECO:0000256" key="7">
    <source>
        <dbReference type="ARBA" id="ARBA00023139"/>
    </source>
</evidence>
<organism evidence="12 13">
    <name type="scientific">Neocallimastix californiae</name>
    <dbReference type="NCBI Taxonomy" id="1754190"/>
    <lineage>
        <taxon>Eukaryota</taxon>
        <taxon>Fungi</taxon>
        <taxon>Fungi incertae sedis</taxon>
        <taxon>Chytridiomycota</taxon>
        <taxon>Chytridiomycota incertae sedis</taxon>
        <taxon>Neocallimastigomycetes</taxon>
        <taxon>Neocallimastigales</taxon>
        <taxon>Neocallimastigaceae</taxon>
        <taxon>Neocallimastix</taxon>
    </lineage>
</organism>
<dbReference type="InterPro" id="IPR050490">
    <property type="entry name" value="Bact_solute-bd_prot1"/>
</dbReference>
<dbReference type="PANTHER" id="PTHR43649:SF33">
    <property type="entry name" value="POLYGALACTURONAN_RHAMNOGALACTURONAN-BINDING PROTEIN YTCQ"/>
    <property type="match status" value="1"/>
</dbReference>
<evidence type="ECO:0000256" key="1">
    <source>
        <dbReference type="ARBA" id="ARBA00004141"/>
    </source>
</evidence>
<dbReference type="AlphaFoldDB" id="A0A1Y2FUJ1"/>
<sequence>MYYYENISYDIFNYLTDKFNEYSVKNALNITLNSEVFTISNSTSLAENYGWSLEHLMSKRSDKYDIYMFDHAYLDRYGKYLLDLKGRIPQTIIDDYNQNMINDLCMFNGKLLCLPLFINFGVLYSNKELLDKYGRSPPSTWDELMEIASYIISKEKEENNNIIGYIGHMPEHETSVCSSLEIIYSFRDNVNDTLPSFKSSNAKNAFDTIKKLKDEFSNDNAFKASDYSIVQNVLRNEVLFARFWENSISTMNYYATHIPGNKKGISASCINGMNIGINKYIKEEQQIAAGNVLEFFFSEMIQRDLVINYKKTVALKKMYNDDELCKYLENDQISMNCEVYENLQYFLKPLNLIDTYVKYSVKYRDILNSFLYKGTRNSEEALEDIYNISHVYDIKITSWLGIFVVLIIIFSFLVIIVSYIMIIQKKNKIYFKFLRNRYWLLFMCGLMIVNIYPLVGLNKLSRFKCYIRPILISEGFTISFTPILLKIIVNFPLKNKISSFINQNFFVFILIFVLIDIISFIFYSMSPLVVQTYYVEDGLNFQYCVSYSEFGKTVIMLLIGYKSIILLILALFLFMEWNLEETREDIRSFISILYINILSITLYIIIYYIDIKNYYIYYILRVAPIYCYTITNYVMVIGLRILSSRLKEDNDQDILEKVLFKQASYNVGATRTNPKLILKGNNNDLQKKGTVKNLMMNFHFSTGRSSAIKDEEFLSTMSSSSSGSEGYPSQTDSTKSGEFNKNCINFRTFRKPSNLK</sequence>
<evidence type="ECO:0000256" key="5">
    <source>
        <dbReference type="ARBA" id="ARBA00022989"/>
    </source>
</evidence>
<dbReference type="InterPro" id="IPR017978">
    <property type="entry name" value="GPCR_3_C"/>
</dbReference>
<feature type="transmembrane region" description="Helical" evidence="10">
    <location>
        <begin position="554"/>
        <end position="574"/>
    </location>
</feature>
<accession>A0A1Y2FUJ1</accession>
<gene>
    <name evidence="12" type="ORF">LY90DRAFT_618941</name>
</gene>
<keyword evidence="2" id="KW-1003">Cell membrane</keyword>
<dbReference type="GO" id="GO:0004930">
    <property type="term" value="F:G protein-coupled receptor activity"/>
    <property type="evidence" value="ECO:0007669"/>
    <property type="project" value="InterPro"/>
</dbReference>
<dbReference type="Pfam" id="PF00003">
    <property type="entry name" value="7tm_3"/>
    <property type="match status" value="1"/>
</dbReference>
<proteinExistence type="predicted"/>
<name>A0A1Y2FUJ1_9FUNG</name>
<feature type="domain" description="G-protein coupled receptors family 3 profile" evidence="11">
    <location>
        <begin position="397"/>
        <end position="622"/>
    </location>
</feature>
<dbReference type="PANTHER" id="PTHR43649">
    <property type="entry name" value="ARABINOSE-BINDING PROTEIN-RELATED"/>
    <property type="match status" value="1"/>
</dbReference>
<feature type="compositionally biased region" description="Polar residues" evidence="9">
    <location>
        <begin position="727"/>
        <end position="739"/>
    </location>
</feature>
<feature type="transmembrane region" description="Helical" evidence="10">
    <location>
        <begin position="505"/>
        <end position="534"/>
    </location>
</feature>
<feature type="transmembrane region" description="Helical" evidence="10">
    <location>
        <begin position="438"/>
        <end position="455"/>
    </location>
</feature>
<protein>
    <submittedName>
        <fullName evidence="12">Periplasmic binding protein-like II</fullName>
    </submittedName>
</protein>
<dbReference type="EMBL" id="MCOG01000001">
    <property type="protein sequence ID" value="ORY87237.1"/>
    <property type="molecule type" value="Genomic_DNA"/>
</dbReference>
<evidence type="ECO:0000256" key="8">
    <source>
        <dbReference type="ARBA" id="ARBA00023288"/>
    </source>
</evidence>
<feature type="region of interest" description="Disordered" evidence="9">
    <location>
        <begin position="717"/>
        <end position="739"/>
    </location>
</feature>
<comment type="caution">
    <text evidence="12">The sequence shown here is derived from an EMBL/GenBank/DDBJ whole genome shotgun (WGS) entry which is preliminary data.</text>
</comment>
<feature type="transmembrane region" description="Helical" evidence="10">
    <location>
        <begin position="615"/>
        <end position="639"/>
    </location>
</feature>
<dbReference type="Pfam" id="PF01547">
    <property type="entry name" value="SBP_bac_1"/>
    <property type="match status" value="1"/>
</dbReference>
<evidence type="ECO:0000259" key="11">
    <source>
        <dbReference type="Pfam" id="PF00003"/>
    </source>
</evidence>
<comment type="subcellular location">
    <subcellularLocation>
        <location evidence="1">Membrane</location>
        <topology evidence="1">Multi-pass membrane protein</topology>
    </subcellularLocation>
</comment>
<feature type="transmembrane region" description="Helical" evidence="10">
    <location>
        <begin position="586"/>
        <end position="609"/>
    </location>
</feature>
<dbReference type="Gene3D" id="3.40.190.10">
    <property type="entry name" value="Periplasmic binding protein-like II"/>
    <property type="match status" value="2"/>
</dbReference>
<evidence type="ECO:0000313" key="12">
    <source>
        <dbReference type="EMBL" id="ORY87237.1"/>
    </source>
</evidence>
<evidence type="ECO:0000256" key="4">
    <source>
        <dbReference type="ARBA" id="ARBA00022729"/>
    </source>
</evidence>
<keyword evidence="7" id="KW-0564">Palmitate</keyword>
<reference evidence="12 13" key="1">
    <citation type="submission" date="2016-08" db="EMBL/GenBank/DDBJ databases">
        <title>A Parts List for Fungal Cellulosomes Revealed by Comparative Genomics.</title>
        <authorList>
            <consortium name="DOE Joint Genome Institute"/>
            <person name="Haitjema C.H."/>
            <person name="Gilmore S.P."/>
            <person name="Henske J.K."/>
            <person name="Solomon K.V."/>
            <person name="De Groot R."/>
            <person name="Kuo A."/>
            <person name="Mondo S.J."/>
            <person name="Salamov A.A."/>
            <person name="Labutti K."/>
            <person name="Zhao Z."/>
            <person name="Chiniquy J."/>
            <person name="Barry K."/>
            <person name="Brewer H.M."/>
            <person name="Purvine S.O."/>
            <person name="Wright A.T."/>
            <person name="Boxma B."/>
            <person name="Van Alen T."/>
            <person name="Hackstein J.H."/>
            <person name="Baker S.E."/>
            <person name="Grigoriev I.V."/>
            <person name="O'Malley M.A."/>
        </authorList>
    </citation>
    <scope>NUCLEOTIDE SEQUENCE [LARGE SCALE GENOMIC DNA]</scope>
    <source>
        <strain evidence="12 13">G1</strain>
    </source>
</reference>